<accession>A0A0M9AH50</accession>
<evidence type="ECO:0000313" key="2">
    <source>
        <dbReference type="EMBL" id="KOX90735.1"/>
    </source>
</evidence>
<dbReference type="InterPro" id="IPR046252">
    <property type="entry name" value="DUF6285"/>
</dbReference>
<reference evidence="2 3" key="1">
    <citation type="submission" date="2015-07" db="EMBL/GenBank/DDBJ databases">
        <authorList>
            <person name="Noorani M."/>
        </authorList>
    </citation>
    <scope>NUCLEOTIDE SEQUENCE [LARGE SCALE GENOMIC DNA]</scope>
    <source>
        <strain evidence="3">ATCC 25104 / DSM 625 / JCM 10724 / NBRC 103206 / NCIMB 11243 / YT-1</strain>
    </source>
</reference>
<sequence>MDRPNLDELLEATAEFLERELLPTVGDPRLRFQLLVALNALGIARRELALGEALRQEEAAELEALLSHGGDREALLKELAWRIRQGQAPEATSAFLKAHVRRKLLLANPKYLERYP</sequence>
<evidence type="ECO:0000313" key="3">
    <source>
        <dbReference type="Proteomes" id="UP000037685"/>
    </source>
</evidence>
<name>A0A0M9AH50_THEAQ</name>
<dbReference type="RefSeq" id="WP_053768231.1">
    <property type="nucleotide sequence ID" value="NZ_LHCI01000106.1"/>
</dbReference>
<comment type="caution">
    <text evidence="2">The sequence shown here is derived from an EMBL/GenBank/DDBJ whole genome shotgun (WGS) entry which is preliminary data.</text>
</comment>
<gene>
    <name evidence="2" type="ORF">BVI061214_01929</name>
</gene>
<dbReference type="Proteomes" id="UP000037685">
    <property type="component" value="Unassembled WGS sequence"/>
</dbReference>
<proteinExistence type="predicted"/>
<evidence type="ECO:0000259" key="1">
    <source>
        <dbReference type="Pfam" id="PF19802"/>
    </source>
</evidence>
<dbReference type="PATRIC" id="fig|271.14.peg.2004"/>
<dbReference type="AlphaFoldDB" id="A0A0M9AH50"/>
<dbReference type="EMBL" id="LHCI01000106">
    <property type="protein sequence ID" value="KOX90735.1"/>
    <property type="molecule type" value="Genomic_DNA"/>
</dbReference>
<dbReference type="Pfam" id="PF19802">
    <property type="entry name" value="DUF6285"/>
    <property type="match status" value="1"/>
</dbReference>
<feature type="domain" description="DUF6285" evidence="1">
    <location>
        <begin position="27"/>
        <end position="111"/>
    </location>
</feature>
<organism evidence="2 3">
    <name type="scientific">Thermus aquaticus</name>
    <dbReference type="NCBI Taxonomy" id="271"/>
    <lineage>
        <taxon>Bacteria</taxon>
        <taxon>Thermotogati</taxon>
        <taxon>Deinococcota</taxon>
        <taxon>Deinococci</taxon>
        <taxon>Thermales</taxon>
        <taxon>Thermaceae</taxon>
        <taxon>Thermus</taxon>
    </lineage>
</organism>
<protein>
    <recommendedName>
        <fullName evidence="1">DUF6285 domain-containing protein</fullName>
    </recommendedName>
</protein>